<dbReference type="OrthoDB" id="1301295at2759"/>
<reference evidence="1 2" key="1">
    <citation type="submission" date="2020-09" db="EMBL/GenBank/DDBJ databases">
        <title>De no assembly of potato wild relative species, Solanum commersonii.</title>
        <authorList>
            <person name="Cho K."/>
        </authorList>
    </citation>
    <scope>NUCLEOTIDE SEQUENCE [LARGE SCALE GENOMIC DNA]</scope>
    <source>
        <strain evidence="1">LZ3.2</strain>
        <tissue evidence="1">Leaf</tissue>
    </source>
</reference>
<evidence type="ECO:0000313" key="2">
    <source>
        <dbReference type="Proteomes" id="UP000824120"/>
    </source>
</evidence>
<name>A0A9J5Z7W9_SOLCO</name>
<dbReference type="Proteomes" id="UP000824120">
    <property type="component" value="Chromosome 5"/>
</dbReference>
<gene>
    <name evidence="1" type="ORF">H5410_029499</name>
</gene>
<dbReference type="EMBL" id="JACXVP010000005">
    <property type="protein sequence ID" value="KAG5608007.1"/>
    <property type="molecule type" value="Genomic_DNA"/>
</dbReference>
<comment type="caution">
    <text evidence="1">The sequence shown here is derived from an EMBL/GenBank/DDBJ whole genome shotgun (WGS) entry which is preliminary data.</text>
</comment>
<evidence type="ECO:0000313" key="1">
    <source>
        <dbReference type="EMBL" id="KAG5608007.1"/>
    </source>
</evidence>
<organism evidence="1 2">
    <name type="scientific">Solanum commersonii</name>
    <name type="common">Commerson's wild potato</name>
    <name type="synonym">Commerson's nightshade</name>
    <dbReference type="NCBI Taxonomy" id="4109"/>
    <lineage>
        <taxon>Eukaryota</taxon>
        <taxon>Viridiplantae</taxon>
        <taxon>Streptophyta</taxon>
        <taxon>Embryophyta</taxon>
        <taxon>Tracheophyta</taxon>
        <taxon>Spermatophyta</taxon>
        <taxon>Magnoliopsida</taxon>
        <taxon>eudicotyledons</taxon>
        <taxon>Gunneridae</taxon>
        <taxon>Pentapetalae</taxon>
        <taxon>asterids</taxon>
        <taxon>lamiids</taxon>
        <taxon>Solanales</taxon>
        <taxon>Solanaceae</taxon>
        <taxon>Solanoideae</taxon>
        <taxon>Solaneae</taxon>
        <taxon>Solanum</taxon>
    </lineage>
</organism>
<proteinExistence type="predicted"/>
<dbReference type="PANTHER" id="PTHR15140">
    <property type="entry name" value="TUBULIN-SPECIFIC CHAPERONE E"/>
    <property type="match status" value="1"/>
</dbReference>
<dbReference type="AlphaFoldDB" id="A0A9J5Z7W9"/>
<protein>
    <submittedName>
        <fullName evidence="1">Uncharacterized protein</fullName>
    </submittedName>
</protein>
<keyword evidence="2" id="KW-1185">Reference proteome</keyword>
<accession>A0A9J5Z7W9</accession>
<dbReference type="PANTHER" id="PTHR15140:SF38">
    <property type="entry name" value="NB-ARC DOMAIN-CONTAINING PROTEIN"/>
    <property type="match status" value="1"/>
</dbReference>
<sequence length="123" mass="14246">MKVIQLSYDHLSIRVKAALGLPCKLSKGQRYSDLHEVERFMDCSRTCADEMKKESFPMLEMLDIRKCDELMDIPDSFGDIASLKLIHVLSSPQLKNSTFNIKEYVEEMTGEDKLGVCFQYRWS</sequence>